<feature type="compositionally biased region" description="Polar residues" evidence="1">
    <location>
        <begin position="114"/>
        <end position="126"/>
    </location>
</feature>
<protein>
    <submittedName>
        <fullName evidence="2">Uncharacterized protein</fullName>
    </submittedName>
</protein>
<dbReference type="Proteomes" id="UP001152795">
    <property type="component" value="Unassembled WGS sequence"/>
</dbReference>
<feature type="compositionally biased region" description="Basic residues" evidence="1">
    <location>
        <begin position="1"/>
        <end position="12"/>
    </location>
</feature>
<dbReference type="AlphaFoldDB" id="A0A7D9IK67"/>
<feature type="region of interest" description="Disordered" evidence="1">
    <location>
        <begin position="1"/>
        <end position="59"/>
    </location>
</feature>
<accession>A0A7D9IK67</accession>
<organism evidence="2 3">
    <name type="scientific">Paramuricea clavata</name>
    <name type="common">Red gorgonian</name>
    <name type="synonym">Violescent sea-whip</name>
    <dbReference type="NCBI Taxonomy" id="317549"/>
    <lineage>
        <taxon>Eukaryota</taxon>
        <taxon>Metazoa</taxon>
        <taxon>Cnidaria</taxon>
        <taxon>Anthozoa</taxon>
        <taxon>Octocorallia</taxon>
        <taxon>Malacalcyonacea</taxon>
        <taxon>Plexauridae</taxon>
        <taxon>Paramuricea</taxon>
    </lineage>
</organism>
<comment type="caution">
    <text evidence="2">The sequence shown here is derived from an EMBL/GenBank/DDBJ whole genome shotgun (WGS) entry which is preliminary data.</text>
</comment>
<evidence type="ECO:0000313" key="2">
    <source>
        <dbReference type="EMBL" id="CAB4008012.1"/>
    </source>
</evidence>
<gene>
    <name evidence="2" type="ORF">PACLA_8A033390</name>
</gene>
<evidence type="ECO:0000256" key="1">
    <source>
        <dbReference type="SAM" id="MobiDB-lite"/>
    </source>
</evidence>
<feature type="compositionally biased region" description="Polar residues" evidence="1">
    <location>
        <begin position="19"/>
        <end position="51"/>
    </location>
</feature>
<feature type="non-terminal residue" evidence="2">
    <location>
        <position position="126"/>
    </location>
</feature>
<sequence>MPPKGKKQRKRPATASADGPSSQRSRRSSTINATMATRSANQPSSVNTAPTASVPPVSDAVSTEIVLPPELLQTLVSTVTAEVAKQLSTQFSTMLPTPVPVASTDHQPVPNYMQEPSSRHNVPPSQ</sequence>
<proteinExistence type="predicted"/>
<name>A0A7D9IK67_PARCT</name>
<dbReference type="EMBL" id="CACRXK020005993">
    <property type="protein sequence ID" value="CAB4008012.1"/>
    <property type="molecule type" value="Genomic_DNA"/>
</dbReference>
<reference evidence="2" key="1">
    <citation type="submission" date="2020-04" db="EMBL/GenBank/DDBJ databases">
        <authorList>
            <person name="Alioto T."/>
            <person name="Alioto T."/>
            <person name="Gomez Garrido J."/>
        </authorList>
    </citation>
    <scope>NUCLEOTIDE SEQUENCE</scope>
    <source>
        <strain evidence="2">A484AB</strain>
    </source>
</reference>
<keyword evidence="3" id="KW-1185">Reference proteome</keyword>
<feature type="region of interest" description="Disordered" evidence="1">
    <location>
        <begin position="95"/>
        <end position="126"/>
    </location>
</feature>
<evidence type="ECO:0000313" key="3">
    <source>
        <dbReference type="Proteomes" id="UP001152795"/>
    </source>
</evidence>